<dbReference type="GO" id="GO:0009435">
    <property type="term" value="P:NAD+ biosynthetic process"/>
    <property type="evidence" value="ECO:0007669"/>
    <property type="project" value="InterPro"/>
</dbReference>
<dbReference type="NCBIfam" id="TIGR00078">
    <property type="entry name" value="nadC"/>
    <property type="match status" value="1"/>
</dbReference>
<protein>
    <recommendedName>
        <fullName evidence="6">Nicotinate-nucleotide pyrophosphorylase [carboxylating]</fullName>
        <ecNumber evidence="5">2.4.2.19</ecNumber>
    </recommendedName>
    <alternativeName>
        <fullName evidence="12">Probable nicotinate-nucleotide pyrophosphorylase [carboxylating]</fullName>
    </alternativeName>
    <alternativeName>
        <fullName evidence="10">Quinolinate phosphoribosyltransferase [decarboxylating]</fullName>
    </alternativeName>
</protein>
<dbReference type="EC" id="2.4.2.19" evidence="5"/>
<evidence type="ECO:0000256" key="6">
    <source>
        <dbReference type="ARBA" id="ARBA00020990"/>
    </source>
</evidence>
<name>A0A9D1ZBH7_9ACTN</name>
<evidence type="ECO:0000256" key="7">
    <source>
        <dbReference type="ARBA" id="ARBA00022642"/>
    </source>
</evidence>
<dbReference type="InterPro" id="IPR027277">
    <property type="entry name" value="NadC/ModD"/>
</dbReference>
<dbReference type="Gene3D" id="3.20.20.70">
    <property type="entry name" value="Aldolase class I"/>
    <property type="match status" value="1"/>
</dbReference>
<sequence length="284" mass="30026">MTDPMIQMQMDDHIRAALREDMPFGDVSTAAVMPESRPGRVQLIAKADGVIAGLAVFSRVFELLDPATRVTADVADGERVSAGQHVATVEGDVRVLLEGERTALNYLQRMSGIATYTANIAAALEGTATTLVCTRKTTPGMRLFEREAVRLGGGSLHRYGLSDGVLLKDNHIDAAGGVAEAVAMARATAPFVDKVEVECESLEMVHEAVEAGADIIMLDNMSHNDMAAAIALIDGRAQTEASGNVEAANVGRYVDLGVEFVSCGALTHSAPILDLSLKHLEVLG</sequence>
<dbReference type="GO" id="GO:0034213">
    <property type="term" value="P:quinolinate catabolic process"/>
    <property type="evidence" value="ECO:0007669"/>
    <property type="project" value="TreeGrafter"/>
</dbReference>
<accession>A0A9D1ZBH7</accession>
<evidence type="ECO:0000256" key="12">
    <source>
        <dbReference type="ARBA" id="ARBA00069173"/>
    </source>
</evidence>
<proteinExistence type="inferred from homology"/>
<dbReference type="InterPro" id="IPR013785">
    <property type="entry name" value="Aldolase_TIM"/>
</dbReference>
<evidence type="ECO:0000256" key="13">
    <source>
        <dbReference type="PIRNR" id="PIRNR006250"/>
    </source>
</evidence>
<dbReference type="GO" id="GO:0004514">
    <property type="term" value="F:nicotinate-nucleotide diphosphorylase (carboxylating) activity"/>
    <property type="evidence" value="ECO:0007669"/>
    <property type="project" value="UniProtKB-EC"/>
</dbReference>
<evidence type="ECO:0000256" key="3">
    <source>
        <dbReference type="ARBA" id="ARBA00009400"/>
    </source>
</evidence>
<dbReference type="PANTHER" id="PTHR32179">
    <property type="entry name" value="NICOTINATE-NUCLEOTIDE PYROPHOSPHORYLASE [CARBOXYLATING]"/>
    <property type="match status" value="1"/>
</dbReference>
<dbReference type="InterPro" id="IPR036068">
    <property type="entry name" value="Nicotinate_pribotase-like_C"/>
</dbReference>
<reference evidence="16" key="1">
    <citation type="journal article" date="2021" name="PeerJ">
        <title>Extensive microbial diversity within the chicken gut microbiome revealed by metagenomics and culture.</title>
        <authorList>
            <person name="Gilroy R."/>
            <person name="Ravi A."/>
            <person name="Getino M."/>
            <person name="Pursley I."/>
            <person name="Horton D.L."/>
            <person name="Alikhan N.F."/>
            <person name="Baker D."/>
            <person name="Gharbi K."/>
            <person name="Hall N."/>
            <person name="Watson M."/>
            <person name="Adriaenssens E.M."/>
            <person name="Foster-Nyarko E."/>
            <person name="Jarju S."/>
            <person name="Secka A."/>
            <person name="Antonio M."/>
            <person name="Oren A."/>
            <person name="Chaudhuri R.R."/>
            <person name="La Ragione R."/>
            <person name="Hildebrand F."/>
            <person name="Pallen M.J."/>
        </authorList>
    </citation>
    <scope>NUCLEOTIDE SEQUENCE</scope>
    <source>
        <strain evidence="16">ChiHjej10B9-743</strain>
    </source>
</reference>
<dbReference type="FunFam" id="3.90.1170.20:FF:000001">
    <property type="entry name" value="Nicotinate-nucleotide diphosphorylase (Carboxylating)"/>
    <property type="match status" value="1"/>
</dbReference>
<dbReference type="InterPro" id="IPR037128">
    <property type="entry name" value="Quinolinate_PRibosylTase_N_sf"/>
</dbReference>
<dbReference type="Proteomes" id="UP000824133">
    <property type="component" value="Unassembled WGS sequence"/>
</dbReference>
<dbReference type="PANTHER" id="PTHR32179:SF3">
    <property type="entry name" value="NICOTINATE-NUCLEOTIDE PYROPHOSPHORYLASE [CARBOXYLATING]"/>
    <property type="match status" value="1"/>
</dbReference>
<dbReference type="AlphaFoldDB" id="A0A9D1ZBH7"/>
<evidence type="ECO:0000256" key="11">
    <source>
        <dbReference type="ARBA" id="ARBA00047445"/>
    </source>
</evidence>
<comment type="pathway">
    <text evidence="2">Cofactor biosynthesis; NAD(+) biosynthesis; nicotinate D-ribonucleotide from quinolinate: step 1/1.</text>
</comment>
<dbReference type="GO" id="GO:0005737">
    <property type="term" value="C:cytoplasm"/>
    <property type="evidence" value="ECO:0007669"/>
    <property type="project" value="TreeGrafter"/>
</dbReference>
<gene>
    <name evidence="16" type="primary">nadC</name>
    <name evidence="16" type="ORF">IAA42_03880</name>
</gene>
<comment type="function">
    <text evidence="1">Involved in the catabolism of quinolinic acid (QA).</text>
</comment>
<keyword evidence="7" id="KW-0662">Pyridine nucleotide biosynthesis</keyword>
<dbReference type="InterPro" id="IPR004393">
    <property type="entry name" value="NadC"/>
</dbReference>
<reference evidence="16" key="2">
    <citation type="submission" date="2021-04" db="EMBL/GenBank/DDBJ databases">
        <authorList>
            <person name="Gilroy R."/>
        </authorList>
    </citation>
    <scope>NUCLEOTIDE SEQUENCE</scope>
    <source>
        <strain evidence="16">ChiHjej10B9-743</strain>
    </source>
</reference>
<dbReference type="Gene3D" id="3.90.1170.20">
    <property type="entry name" value="Quinolinate phosphoribosyl transferase, N-terminal domain"/>
    <property type="match status" value="1"/>
</dbReference>
<comment type="similarity">
    <text evidence="3 13">Belongs to the NadC/ModD family.</text>
</comment>
<evidence type="ECO:0000256" key="2">
    <source>
        <dbReference type="ARBA" id="ARBA00004893"/>
    </source>
</evidence>
<dbReference type="Pfam" id="PF02749">
    <property type="entry name" value="QRPTase_N"/>
    <property type="match status" value="1"/>
</dbReference>
<feature type="domain" description="Quinolinate phosphoribosyl transferase C-terminal" evidence="14">
    <location>
        <begin position="113"/>
        <end position="278"/>
    </location>
</feature>
<evidence type="ECO:0000256" key="4">
    <source>
        <dbReference type="ARBA" id="ARBA00011218"/>
    </source>
</evidence>
<keyword evidence="8 13" id="KW-0328">Glycosyltransferase</keyword>
<dbReference type="Pfam" id="PF01729">
    <property type="entry name" value="QRPTase_C"/>
    <property type="match status" value="1"/>
</dbReference>
<comment type="subunit">
    <text evidence="4">Hexamer formed by 3 homodimers.</text>
</comment>
<evidence type="ECO:0000256" key="8">
    <source>
        <dbReference type="ARBA" id="ARBA00022676"/>
    </source>
</evidence>
<dbReference type="CDD" id="cd01572">
    <property type="entry name" value="QPRTase"/>
    <property type="match status" value="1"/>
</dbReference>
<comment type="catalytic activity">
    <reaction evidence="11">
        <text>nicotinate beta-D-ribonucleotide + CO2 + diphosphate = quinolinate + 5-phospho-alpha-D-ribose 1-diphosphate + 2 H(+)</text>
        <dbReference type="Rhea" id="RHEA:12733"/>
        <dbReference type="ChEBI" id="CHEBI:15378"/>
        <dbReference type="ChEBI" id="CHEBI:16526"/>
        <dbReference type="ChEBI" id="CHEBI:29959"/>
        <dbReference type="ChEBI" id="CHEBI:33019"/>
        <dbReference type="ChEBI" id="CHEBI:57502"/>
        <dbReference type="ChEBI" id="CHEBI:58017"/>
        <dbReference type="EC" id="2.4.2.19"/>
    </reaction>
</comment>
<dbReference type="EMBL" id="DXCP01000030">
    <property type="protein sequence ID" value="HIY79557.1"/>
    <property type="molecule type" value="Genomic_DNA"/>
</dbReference>
<feature type="domain" description="Quinolinate phosphoribosyl transferase N-terminal" evidence="15">
    <location>
        <begin position="26"/>
        <end position="111"/>
    </location>
</feature>
<dbReference type="InterPro" id="IPR022412">
    <property type="entry name" value="Quinolinate_PRibosylTrfase_N"/>
</dbReference>
<evidence type="ECO:0000259" key="15">
    <source>
        <dbReference type="Pfam" id="PF02749"/>
    </source>
</evidence>
<dbReference type="InterPro" id="IPR002638">
    <property type="entry name" value="Quinolinate_PRibosylTrfase_C"/>
</dbReference>
<evidence type="ECO:0000313" key="16">
    <source>
        <dbReference type="EMBL" id="HIY79557.1"/>
    </source>
</evidence>
<keyword evidence="9 13" id="KW-0808">Transferase</keyword>
<organism evidence="16 17">
    <name type="scientific">Candidatus Olsenella excrementavium</name>
    <dbReference type="NCBI Taxonomy" id="2838709"/>
    <lineage>
        <taxon>Bacteria</taxon>
        <taxon>Bacillati</taxon>
        <taxon>Actinomycetota</taxon>
        <taxon>Coriobacteriia</taxon>
        <taxon>Coriobacteriales</taxon>
        <taxon>Atopobiaceae</taxon>
        <taxon>Olsenella</taxon>
    </lineage>
</organism>
<dbReference type="PIRSF" id="PIRSF006250">
    <property type="entry name" value="NadC_ModD"/>
    <property type="match status" value="1"/>
</dbReference>
<dbReference type="SUPFAM" id="SSF51690">
    <property type="entry name" value="Nicotinate/Quinolinate PRTase C-terminal domain-like"/>
    <property type="match status" value="1"/>
</dbReference>
<dbReference type="SUPFAM" id="SSF54675">
    <property type="entry name" value="Nicotinate/Quinolinate PRTase N-terminal domain-like"/>
    <property type="match status" value="1"/>
</dbReference>
<evidence type="ECO:0000259" key="14">
    <source>
        <dbReference type="Pfam" id="PF01729"/>
    </source>
</evidence>
<evidence type="ECO:0000313" key="17">
    <source>
        <dbReference type="Proteomes" id="UP000824133"/>
    </source>
</evidence>
<evidence type="ECO:0000256" key="10">
    <source>
        <dbReference type="ARBA" id="ARBA00033102"/>
    </source>
</evidence>
<evidence type="ECO:0000256" key="5">
    <source>
        <dbReference type="ARBA" id="ARBA00011944"/>
    </source>
</evidence>
<dbReference type="FunFam" id="3.20.20.70:FF:000030">
    <property type="entry name" value="Nicotinate-nucleotide pyrophosphorylase, carboxylating"/>
    <property type="match status" value="1"/>
</dbReference>
<evidence type="ECO:0000256" key="1">
    <source>
        <dbReference type="ARBA" id="ARBA00003237"/>
    </source>
</evidence>
<evidence type="ECO:0000256" key="9">
    <source>
        <dbReference type="ARBA" id="ARBA00022679"/>
    </source>
</evidence>
<comment type="caution">
    <text evidence="16">The sequence shown here is derived from an EMBL/GenBank/DDBJ whole genome shotgun (WGS) entry which is preliminary data.</text>
</comment>